<sequence>MTSLVTSSGEFGFGDITTLAILCTTCYLAVRAAVSKFKILRHFA</sequence>
<feature type="transmembrane region" description="Helical" evidence="1">
    <location>
        <begin position="12"/>
        <end position="34"/>
    </location>
</feature>
<dbReference type="PATRIC" id="fig|1244083.3.peg.1982"/>
<evidence type="ECO:0000313" key="3">
    <source>
        <dbReference type="Proteomes" id="UP000011939"/>
    </source>
</evidence>
<name>M5IP25_9BACT</name>
<accession>M5IP25</accession>
<reference evidence="2 3" key="1">
    <citation type="journal article" date="2013" name="Genome Announc.">
        <title>Genome Sequence of Campylobacter showae UNSWCD, Isolated from a Patient with Crohn's Disease.</title>
        <authorList>
            <person name="Tay A.P."/>
            <person name="Kaakoush N.O."/>
            <person name="Deshpande N.P."/>
            <person name="Chen Z."/>
            <person name="Mitchell H."/>
            <person name="Wilkins M.R."/>
        </authorList>
    </citation>
    <scope>NUCLEOTIDE SEQUENCE [LARGE SCALE GENOMIC DNA]</scope>
    <source>
        <strain evidence="2 3">CSUNSWCD</strain>
    </source>
</reference>
<evidence type="ECO:0000256" key="1">
    <source>
        <dbReference type="SAM" id="Phobius"/>
    </source>
</evidence>
<keyword evidence="1" id="KW-0812">Transmembrane</keyword>
<protein>
    <submittedName>
        <fullName evidence="2">Uncharacterized protein</fullName>
    </submittedName>
</protein>
<keyword evidence="1" id="KW-1133">Transmembrane helix</keyword>
<evidence type="ECO:0000313" key="2">
    <source>
        <dbReference type="EMBL" id="EKU10664.1"/>
    </source>
</evidence>
<organism evidence="2 3">
    <name type="scientific">Campylobacter showae CSUNSWCD</name>
    <dbReference type="NCBI Taxonomy" id="1244083"/>
    <lineage>
        <taxon>Bacteria</taxon>
        <taxon>Pseudomonadati</taxon>
        <taxon>Campylobacterota</taxon>
        <taxon>Epsilonproteobacteria</taxon>
        <taxon>Campylobacterales</taxon>
        <taxon>Campylobacteraceae</taxon>
        <taxon>Campylobacter</taxon>
    </lineage>
</organism>
<comment type="caution">
    <text evidence="2">The sequence shown here is derived from an EMBL/GenBank/DDBJ whole genome shotgun (WGS) entry which is preliminary data.</text>
</comment>
<proteinExistence type="predicted"/>
<dbReference type="Proteomes" id="UP000011939">
    <property type="component" value="Unassembled WGS sequence"/>
</dbReference>
<dbReference type="EMBL" id="AMZQ01000011">
    <property type="protein sequence ID" value="EKU10664.1"/>
    <property type="molecule type" value="Genomic_DNA"/>
</dbReference>
<dbReference type="AlphaFoldDB" id="M5IP25"/>
<dbReference type="STRING" id="1244083.CSUNSWCD_738"/>
<gene>
    <name evidence="2" type="ORF">CSUNSWCD_738</name>
</gene>
<keyword evidence="1" id="KW-0472">Membrane</keyword>